<evidence type="ECO:0000256" key="2">
    <source>
        <dbReference type="ARBA" id="ARBA00004953"/>
    </source>
</evidence>
<evidence type="ECO:0000256" key="1">
    <source>
        <dbReference type="ARBA" id="ARBA00004651"/>
    </source>
</evidence>
<feature type="transmembrane region" description="Helical" evidence="9">
    <location>
        <begin position="65"/>
        <end position="86"/>
    </location>
</feature>
<dbReference type="AlphaFoldDB" id="A0AAV3X4V6"/>
<name>A0AAV3X4V6_9CYAN</name>
<evidence type="ECO:0000256" key="3">
    <source>
        <dbReference type="ARBA" id="ARBA00006263"/>
    </source>
</evidence>
<evidence type="ECO:0000313" key="11">
    <source>
        <dbReference type="Proteomes" id="UP001050975"/>
    </source>
</evidence>
<comment type="caution">
    <text evidence="10">The sequence shown here is derived from an EMBL/GenBank/DDBJ whole genome shotgun (WGS) entry which is preliminary data.</text>
</comment>
<feature type="transmembrane region" description="Helical" evidence="9">
    <location>
        <begin position="173"/>
        <end position="194"/>
    </location>
</feature>
<keyword evidence="8 9" id="KW-0472">Membrane</keyword>
<gene>
    <name evidence="9 10" type="primary">cobD</name>
    <name evidence="10" type="ORF">MiSe_15970</name>
</gene>
<dbReference type="NCBIfam" id="TIGR00380">
    <property type="entry name" value="cobal_cbiB"/>
    <property type="match status" value="1"/>
</dbReference>
<dbReference type="InterPro" id="IPR004485">
    <property type="entry name" value="Cobalamin_biosynth_CobD/CbiB"/>
</dbReference>
<dbReference type="GO" id="GO:0015420">
    <property type="term" value="F:ABC-type vitamin B12 transporter activity"/>
    <property type="evidence" value="ECO:0007669"/>
    <property type="project" value="UniProtKB-UniRule"/>
</dbReference>
<sequence length="334" mass="36147">MGSGNYLILALAASLDYLIGDPWGWPHPVRGMGWIIYQFVRGIVNNPLATEDAYFTKTRIITHRLAGIVLAIVLVMGSGGLGWIIVQAARFIHPLLGVALESIILASCFAARSLRDAADDVLQPLTQGDLAKARKTLSNYVGRDTENLSSSEILRAVLETVTENATDGVMAPLFYALAGCFIPMVGAAPLALAYKAASTLDSMVGYRAAPYTYIGWFSAKMEDVLTWLPCRLTVLTLALLSGKPGYVLQVCRRDATADPSPNSGWSECAYAAVLGVQVGGINFYRGVAKHKPLLAEAIHPITPERIQQATRLTRNCFLIWLAIAQTALILLAWL</sequence>
<comment type="function">
    <text evidence="9">Converts cobyric acid to cobinamide by the addition of aminopropanol on the F carboxylic group.</text>
</comment>
<dbReference type="PANTHER" id="PTHR34308:SF1">
    <property type="entry name" value="COBALAMIN BIOSYNTHESIS PROTEIN CBIB"/>
    <property type="match status" value="1"/>
</dbReference>
<comment type="similarity">
    <text evidence="3 9">Belongs to the CobD/CbiB family.</text>
</comment>
<protein>
    <recommendedName>
        <fullName evidence="9">Cobalamin biosynthesis protein CobD</fullName>
    </recommendedName>
</protein>
<dbReference type="EMBL" id="BLAY01000019">
    <property type="protein sequence ID" value="GET36845.1"/>
    <property type="molecule type" value="Genomic_DNA"/>
</dbReference>
<accession>A0AAV3X4V6</accession>
<keyword evidence="11" id="KW-1185">Reference proteome</keyword>
<dbReference type="PANTHER" id="PTHR34308">
    <property type="entry name" value="COBALAMIN BIOSYNTHESIS PROTEIN CBIB"/>
    <property type="match status" value="1"/>
</dbReference>
<evidence type="ECO:0000256" key="7">
    <source>
        <dbReference type="ARBA" id="ARBA00022989"/>
    </source>
</evidence>
<evidence type="ECO:0000313" key="10">
    <source>
        <dbReference type="EMBL" id="GET36845.1"/>
    </source>
</evidence>
<dbReference type="Proteomes" id="UP001050975">
    <property type="component" value="Unassembled WGS sequence"/>
</dbReference>
<evidence type="ECO:0000256" key="4">
    <source>
        <dbReference type="ARBA" id="ARBA00022475"/>
    </source>
</evidence>
<comment type="caution">
    <text evidence="9">Lacks conserved residue(s) required for the propagation of feature annotation.</text>
</comment>
<reference evidence="10" key="1">
    <citation type="submission" date="2019-10" db="EMBL/GenBank/DDBJ databases">
        <title>Draft genome sequece of Microseira wollei NIES-4236.</title>
        <authorList>
            <person name="Yamaguchi H."/>
            <person name="Suzuki S."/>
            <person name="Kawachi M."/>
        </authorList>
    </citation>
    <scope>NUCLEOTIDE SEQUENCE</scope>
    <source>
        <strain evidence="10">NIES-4236</strain>
    </source>
</reference>
<proteinExistence type="inferred from homology"/>
<dbReference type="GO" id="GO:0048472">
    <property type="term" value="F:threonine-phosphate decarboxylase activity"/>
    <property type="evidence" value="ECO:0007669"/>
    <property type="project" value="InterPro"/>
</dbReference>
<dbReference type="GO" id="GO:0009236">
    <property type="term" value="P:cobalamin biosynthetic process"/>
    <property type="evidence" value="ECO:0007669"/>
    <property type="project" value="UniProtKB-UniRule"/>
</dbReference>
<organism evidence="10 11">
    <name type="scientific">Microseira wollei NIES-4236</name>
    <dbReference type="NCBI Taxonomy" id="2530354"/>
    <lineage>
        <taxon>Bacteria</taxon>
        <taxon>Bacillati</taxon>
        <taxon>Cyanobacteriota</taxon>
        <taxon>Cyanophyceae</taxon>
        <taxon>Oscillatoriophycideae</taxon>
        <taxon>Aerosakkonematales</taxon>
        <taxon>Aerosakkonemataceae</taxon>
        <taxon>Microseira</taxon>
    </lineage>
</organism>
<evidence type="ECO:0000256" key="8">
    <source>
        <dbReference type="ARBA" id="ARBA00023136"/>
    </source>
</evidence>
<dbReference type="HAMAP" id="MF_00024">
    <property type="entry name" value="CobD_CbiB"/>
    <property type="match status" value="1"/>
</dbReference>
<evidence type="ECO:0000256" key="6">
    <source>
        <dbReference type="ARBA" id="ARBA00022692"/>
    </source>
</evidence>
<dbReference type="RefSeq" id="WP_226577269.1">
    <property type="nucleotide sequence ID" value="NZ_BLAY01000019.1"/>
</dbReference>
<comment type="pathway">
    <text evidence="2 9">Cofactor biosynthesis; adenosylcobalamin biosynthesis.</text>
</comment>
<keyword evidence="6 9" id="KW-0812">Transmembrane</keyword>
<evidence type="ECO:0000256" key="5">
    <source>
        <dbReference type="ARBA" id="ARBA00022573"/>
    </source>
</evidence>
<keyword evidence="4 9" id="KW-1003">Cell membrane</keyword>
<keyword evidence="5 9" id="KW-0169">Cobalamin biosynthesis</keyword>
<feature type="transmembrane region" description="Helical" evidence="9">
    <location>
        <begin position="315"/>
        <end position="333"/>
    </location>
</feature>
<dbReference type="Pfam" id="PF03186">
    <property type="entry name" value="CobD_Cbib"/>
    <property type="match status" value="1"/>
</dbReference>
<keyword evidence="7 9" id="KW-1133">Transmembrane helix</keyword>
<dbReference type="GO" id="GO:0005886">
    <property type="term" value="C:plasma membrane"/>
    <property type="evidence" value="ECO:0007669"/>
    <property type="project" value="UniProtKB-SubCell"/>
</dbReference>
<comment type="subcellular location">
    <subcellularLocation>
        <location evidence="1 9">Cell membrane</location>
        <topology evidence="1 9">Multi-pass membrane protein</topology>
    </subcellularLocation>
</comment>
<evidence type="ECO:0000256" key="9">
    <source>
        <dbReference type="HAMAP-Rule" id="MF_00024"/>
    </source>
</evidence>